<dbReference type="RefSeq" id="WP_185986054.1">
    <property type="nucleotide sequence ID" value="NZ_BAAALZ010000003.1"/>
</dbReference>
<proteinExistence type="predicted"/>
<keyword evidence="3" id="KW-1185">Reference proteome</keyword>
<sequence>MVLLGWAVTIAGLALFFVSMRIVLRSRPNEHIPLAGRPDPMPPHAEWTYTVGLVLTVSSGLLISRDVGPWNFVLLFVGALAAILGFSIHNRRIDCRNAAGPESNGP</sequence>
<gene>
    <name evidence="2" type="ORF">BJ960_000418</name>
</gene>
<feature type="transmembrane region" description="Helical" evidence="1">
    <location>
        <begin position="70"/>
        <end position="88"/>
    </location>
</feature>
<keyword evidence="1" id="KW-1133">Transmembrane helix</keyword>
<organism evidence="2 3">
    <name type="scientific">Leucobacter aridicollis</name>
    <dbReference type="NCBI Taxonomy" id="283878"/>
    <lineage>
        <taxon>Bacteria</taxon>
        <taxon>Bacillati</taxon>
        <taxon>Actinomycetota</taxon>
        <taxon>Actinomycetes</taxon>
        <taxon>Micrococcales</taxon>
        <taxon>Microbacteriaceae</taxon>
        <taxon>Leucobacter</taxon>
    </lineage>
</organism>
<dbReference type="AlphaFoldDB" id="A0A852R1S9"/>
<evidence type="ECO:0000256" key="1">
    <source>
        <dbReference type="SAM" id="Phobius"/>
    </source>
</evidence>
<protein>
    <submittedName>
        <fullName evidence="2">Uncharacterized protein</fullName>
    </submittedName>
</protein>
<keyword evidence="1" id="KW-0812">Transmembrane</keyword>
<comment type="caution">
    <text evidence="2">The sequence shown here is derived from an EMBL/GenBank/DDBJ whole genome shotgun (WGS) entry which is preliminary data.</text>
</comment>
<name>A0A852R1S9_9MICO</name>
<evidence type="ECO:0000313" key="3">
    <source>
        <dbReference type="Proteomes" id="UP000586095"/>
    </source>
</evidence>
<feature type="transmembrane region" description="Helical" evidence="1">
    <location>
        <begin position="6"/>
        <end position="24"/>
    </location>
</feature>
<dbReference type="EMBL" id="JACCBD010000001">
    <property type="protein sequence ID" value="NYD25615.1"/>
    <property type="molecule type" value="Genomic_DNA"/>
</dbReference>
<reference evidence="2 3" key="1">
    <citation type="submission" date="2020-07" db="EMBL/GenBank/DDBJ databases">
        <title>Sequencing the genomes of 1000 actinobacteria strains.</title>
        <authorList>
            <person name="Klenk H.-P."/>
        </authorList>
    </citation>
    <scope>NUCLEOTIDE SEQUENCE [LARGE SCALE GENOMIC DNA]</scope>
    <source>
        <strain evidence="2 3">DSM 17380</strain>
    </source>
</reference>
<evidence type="ECO:0000313" key="2">
    <source>
        <dbReference type="EMBL" id="NYD25615.1"/>
    </source>
</evidence>
<accession>A0A852R1S9</accession>
<keyword evidence="1" id="KW-0472">Membrane</keyword>
<dbReference type="Proteomes" id="UP000586095">
    <property type="component" value="Unassembled WGS sequence"/>
</dbReference>